<feature type="compositionally biased region" description="Basic residues" evidence="2">
    <location>
        <begin position="286"/>
        <end position="296"/>
    </location>
</feature>
<organism evidence="3 4">
    <name type="scientific">Prorocentrum cordatum</name>
    <dbReference type="NCBI Taxonomy" id="2364126"/>
    <lineage>
        <taxon>Eukaryota</taxon>
        <taxon>Sar</taxon>
        <taxon>Alveolata</taxon>
        <taxon>Dinophyceae</taxon>
        <taxon>Prorocentrales</taxon>
        <taxon>Prorocentraceae</taxon>
        <taxon>Prorocentrum</taxon>
    </lineage>
</organism>
<dbReference type="PANTHER" id="PTHR33050:SF7">
    <property type="entry name" value="RIBONUCLEASE H"/>
    <property type="match status" value="1"/>
</dbReference>
<sequence>MSAPLLDLLESGVGRHTKRDRAWLKPVVEVLATNGVESPEDLVELNVRAATFQPNGLEPVSALLQALQGGRKPAVHVDIAAGLGGVTLAGLPASCWPSPQLTDWAQGQVKAAESRGITKPFLYMPIKKFLPYYAADKRQPDDPEGERGVERSFAQEIARGICQARDPDKKQGDLPSILQRCVAFDRWAIVAALTGQMPLTASMAHKEVVMQLALSARASGRTTAIAVLYDEIARREWADLSAGLGAFDVAAAAQSQNAATVLRAERECDARGFQVVHDRAPAQSKGKAKGAGRGHKGGSDHSAKGGKAKGYGKEHKGKPANDSHRWQGHYSSGSAASGAQAPSAAEPVRVQSGAVLPNTSCADLSCFQSAFDAASAQALHGELAPDEVEALRFTREALGRRDAQPKRTDVQCECMEALRWSAARSLRQRIKEREERVRRIEARAAHFEASGEAEAARKAAPPEFRPLIAGVNIPLLKELARESEWHDAECIDFFSRGAPLLGNLECSGNGRALSPEERAGDTSAEVARLRASALACNDLILASIREDPLASELLRKTREEADLGRMSPPRAFRPDISAAELAAAWGETIRLVPRFGVSQPKPDGSLKVRPVDDFTRSRVNGACAPAEKLSVEGADQLVAVARAFFELHGALPELWKADIDSAYRRIPLAPADRWAAVSVFKEGGRLWCSQHLVCPFGALASCHDWDRVAAMLSHFARRLAKLPVSRYVDDYFAPDRPGAADHAMRCFARIVRAALGSDAVADAKLAHGAQLPACDKRLKWSSAIRHALECGTLHQGAAKKLAGALARAAQHLFKRLGRAMLRPLFAHQHKRSNRIGRPLELALHWWAQVLELRLREVASWEQGDMPAARMFCDARSTPPRAAACAPDAALTRNFKHRRDGRIMGLEVLAVALGLSSFEERLADRALEVFSDNSGAERSVARASARDWDHTVLVHGVGSLAARMSLSMWVHRVPSKSNISDGPSREVYSLLHLLGARQVPAALDARFRAAEA</sequence>
<dbReference type="InterPro" id="IPR052055">
    <property type="entry name" value="Hepadnavirus_pol/RT"/>
</dbReference>
<evidence type="ECO:0000313" key="4">
    <source>
        <dbReference type="Proteomes" id="UP001189429"/>
    </source>
</evidence>
<evidence type="ECO:0000256" key="2">
    <source>
        <dbReference type="SAM" id="MobiDB-lite"/>
    </source>
</evidence>
<name>A0ABN9WH73_9DINO</name>
<feature type="region of interest" description="Disordered" evidence="2">
    <location>
        <begin position="273"/>
        <end position="345"/>
    </location>
</feature>
<keyword evidence="4" id="KW-1185">Reference proteome</keyword>
<dbReference type="EMBL" id="CAUYUJ010018556">
    <property type="protein sequence ID" value="CAK0884485.1"/>
    <property type="molecule type" value="Genomic_DNA"/>
</dbReference>
<comment type="caution">
    <text evidence="3">The sequence shown here is derived from an EMBL/GenBank/DDBJ whole genome shotgun (WGS) entry which is preliminary data.</text>
</comment>
<proteinExistence type="predicted"/>
<feature type="compositionally biased region" description="Basic and acidic residues" evidence="2">
    <location>
        <begin position="311"/>
        <end position="325"/>
    </location>
</feature>
<reference evidence="3" key="1">
    <citation type="submission" date="2023-10" db="EMBL/GenBank/DDBJ databases">
        <authorList>
            <person name="Chen Y."/>
            <person name="Shah S."/>
            <person name="Dougan E. K."/>
            <person name="Thang M."/>
            <person name="Chan C."/>
        </authorList>
    </citation>
    <scope>NUCLEOTIDE SEQUENCE [LARGE SCALE GENOMIC DNA]</scope>
</reference>
<dbReference type="PANTHER" id="PTHR33050">
    <property type="entry name" value="REVERSE TRANSCRIPTASE DOMAIN-CONTAINING PROTEIN"/>
    <property type="match status" value="1"/>
</dbReference>
<gene>
    <name evidence="3" type="ORF">PCOR1329_LOCUS66425</name>
</gene>
<feature type="coiled-coil region" evidence="1">
    <location>
        <begin position="423"/>
        <end position="450"/>
    </location>
</feature>
<evidence type="ECO:0000313" key="3">
    <source>
        <dbReference type="EMBL" id="CAK0884485.1"/>
    </source>
</evidence>
<feature type="compositionally biased region" description="Low complexity" evidence="2">
    <location>
        <begin position="331"/>
        <end position="345"/>
    </location>
</feature>
<accession>A0ABN9WH73</accession>
<protein>
    <recommendedName>
        <fullName evidence="5">Reverse transcriptase domain-containing protein</fullName>
    </recommendedName>
</protein>
<dbReference type="Proteomes" id="UP001189429">
    <property type="component" value="Unassembled WGS sequence"/>
</dbReference>
<keyword evidence="1" id="KW-0175">Coiled coil</keyword>
<evidence type="ECO:0000256" key="1">
    <source>
        <dbReference type="SAM" id="Coils"/>
    </source>
</evidence>
<evidence type="ECO:0008006" key="5">
    <source>
        <dbReference type="Google" id="ProtNLM"/>
    </source>
</evidence>